<keyword evidence="2 7" id="KW-0812">Transmembrane</keyword>
<dbReference type="PROSITE" id="PS50893">
    <property type="entry name" value="ABC_TRANSPORTER_2"/>
    <property type="match status" value="1"/>
</dbReference>
<comment type="subcellular location">
    <subcellularLocation>
        <location evidence="1">Cell membrane</location>
        <topology evidence="1">Multi-pass membrane protein</topology>
    </subcellularLocation>
</comment>
<dbReference type="PROSITE" id="PS50929">
    <property type="entry name" value="ABC_TM1F"/>
    <property type="match status" value="1"/>
</dbReference>
<reference evidence="10 11" key="1">
    <citation type="journal article" date="2021" name="Int. J. Syst. Evol. Microbiol.">
        <title>Reticulibacter mediterranei gen. nov., sp. nov., within the new family Reticulibacteraceae fam. nov., and Ktedonospora formicarum gen. nov., sp. nov., Ktedonobacter robiniae sp. nov., Dictyobacter formicarum sp. nov. and Dictyobacter arantiisoli sp. nov., belonging to the class Ktedonobacteria.</title>
        <authorList>
            <person name="Yabe S."/>
            <person name="Zheng Y."/>
            <person name="Wang C.M."/>
            <person name="Sakai Y."/>
            <person name="Abe K."/>
            <person name="Yokota A."/>
            <person name="Donadio S."/>
            <person name="Cavaletti L."/>
            <person name="Monciardini P."/>
        </authorList>
    </citation>
    <scope>NUCLEOTIDE SEQUENCE [LARGE SCALE GENOMIC DNA]</scope>
    <source>
        <strain evidence="10 11">SOSP1-30</strain>
    </source>
</reference>
<dbReference type="SUPFAM" id="SSF52540">
    <property type="entry name" value="P-loop containing nucleoside triphosphate hydrolases"/>
    <property type="match status" value="1"/>
</dbReference>
<dbReference type="SUPFAM" id="SSF90123">
    <property type="entry name" value="ABC transporter transmembrane region"/>
    <property type="match status" value="1"/>
</dbReference>
<evidence type="ECO:0000256" key="3">
    <source>
        <dbReference type="ARBA" id="ARBA00022741"/>
    </source>
</evidence>
<keyword evidence="3" id="KW-0547">Nucleotide-binding</keyword>
<evidence type="ECO:0000256" key="1">
    <source>
        <dbReference type="ARBA" id="ARBA00004651"/>
    </source>
</evidence>
<organism evidence="10 11">
    <name type="scientific">Ktedonobacter robiniae</name>
    <dbReference type="NCBI Taxonomy" id="2778365"/>
    <lineage>
        <taxon>Bacteria</taxon>
        <taxon>Bacillati</taxon>
        <taxon>Chloroflexota</taxon>
        <taxon>Ktedonobacteria</taxon>
        <taxon>Ktedonobacterales</taxon>
        <taxon>Ktedonobacteraceae</taxon>
        <taxon>Ktedonobacter</taxon>
    </lineage>
</organism>
<dbReference type="Proteomes" id="UP000654345">
    <property type="component" value="Unassembled WGS sequence"/>
</dbReference>
<dbReference type="Gene3D" id="1.20.1560.10">
    <property type="entry name" value="ABC transporter type 1, transmembrane domain"/>
    <property type="match status" value="1"/>
</dbReference>
<evidence type="ECO:0000259" key="9">
    <source>
        <dbReference type="PROSITE" id="PS50929"/>
    </source>
</evidence>
<evidence type="ECO:0000256" key="5">
    <source>
        <dbReference type="ARBA" id="ARBA00022989"/>
    </source>
</evidence>
<evidence type="ECO:0000256" key="7">
    <source>
        <dbReference type="SAM" id="Phobius"/>
    </source>
</evidence>
<feature type="transmembrane region" description="Helical" evidence="7">
    <location>
        <begin position="313"/>
        <end position="335"/>
    </location>
</feature>
<dbReference type="InterPro" id="IPR003593">
    <property type="entry name" value="AAA+_ATPase"/>
</dbReference>
<feature type="domain" description="ABC transmembrane type-1" evidence="9">
    <location>
        <begin position="44"/>
        <end position="331"/>
    </location>
</feature>
<dbReference type="RefSeq" id="WP_201373686.1">
    <property type="nucleotide sequence ID" value="NZ_BNJG01000002.1"/>
</dbReference>
<dbReference type="InterPro" id="IPR036640">
    <property type="entry name" value="ABC1_TM_sf"/>
</dbReference>
<dbReference type="Pfam" id="PF00005">
    <property type="entry name" value="ABC_tran"/>
    <property type="match status" value="1"/>
</dbReference>
<evidence type="ECO:0000313" key="10">
    <source>
        <dbReference type="EMBL" id="GHO57269.1"/>
    </source>
</evidence>
<feature type="transmembrane region" description="Helical" evidence="7">
    <location>
        <begin position="90"/>
        <end position="110"/>
    </location>
</feature>
<dbReference type="EMBL" id="BNJG01000002">
    <property type="protein sequence ID" value="GHO57269.1"/>
    <property type="molecule type" value="Genomic_DNA"/>
</dbReference>
<dbReference type="InterPro" id="IPR039421">
    <property type="entry name" value="Type_1_exporter"/>
</dbReference>
<feature type="domain" description="ABC transporter" evidence="8">
    <location>
        <begin position="373"/>
        <end position="616"/>
    </location>
</feature>
<keyword evidence="6 7" id="KW-0472">Membrane</keyword>
<name>A0ABQ3UWP3_9CHLR</name>
<dbReference type="PANTHER" id="PTHR43394">
    <property type="entry name" value="ATP-DEPENDENT PERMEASE MDL1, MITOCHONDRIAL"/>
    <property type="match status" value="1"/>
</dbReference>
<evidence type="ECO:0000256" key="6">
    <source>
        <dbReference type="ARBA" id="ARBA00023136"/>
    </source>
</evidence>
<evidence type="ECO:0000259" key="8">
    <source>
        <dbReference type="PROSITE" id="PS50893"/>
    </source>
</evidence>
<sequence length="622" mass="69467">MLLRVEEQGKQKKKSKVRLWVSNGSDAVKAMGQMSLLALRAQPLCFLVLVLLQGLQGFFPLITAWIAKIVFDLLAQGIQGHASPSMMQSLWLALATQALVLICGAVMSPASQYLNAELTRKLTLSMKSTIYRKINSLVGLEYFENAELHDTIQVATNNAQIGPLQAVNTFTALLQGLITLFSFLAVLLAFNPLLVALIALAVIPQLYAQFKLSQKRFNTVMTNSPRERQASYYGQVLSIAQFVKELQLFNLGGYFLRKFVATTETIYQEQRDEQQQALRWQVLLALLAGGISTIAFVLVVTQAFAGNLSLGDVALYTSAIASIQAALTGLVLALSRSNDSVLFFRQYTSLLSLGSPPTKHHTYKPLEPLASGITLQDVSFRYGEQHPWTLRHVNLFLPAQQCLALVGLNGSGKTTLVKLLTRLYDPTEGQILWDGIDIREFDPVELRQQMGAIFQDFTRYDLSVQENIGLGNVEHVENLHLVEQAAMKAGMHERIEALPRAYQSILSKWLAPKDEGVDFSGGEWQKLALARMFMRNSQMLILDEPTAALDAEAEYDLYQHFKQLMRGHTCLLITHRFSTVRMADTIAVLEHGQITEVGTHADLLAREQTYARFYTMQAESYQ</sequence>
<feature type="transmembrane region" description="Helical" evidence="7">
    <location>
        <begin position="280"/>
        <end position="301"/>
    </location>
</feature>
<feature type="transmembrane region" description="Helical" evidence="7">
    <location>
        <begin position="180"/>
        <end position="207"/>
    </location>
</feature>
<comment type="caution">
    <text evidence="10">The sequence shown here is derived from an EMBL/GenBank/DDBJ whole genome shotgun (WGS) entry which is preliminary data.</text>
</comment>
<keyword evidence="11" id="KW-1185">Reference proteome</keyword>
<gene>
    <name evidence="10" type="ORF">KSB_57440</name>
</gene>
<accession>A0ABQ3UWP3</accession>
<dbReference type="InterPro" id="IPR011527">
    <property type="entry name" value="ABC1_TM_dom"/>
</dbReference>
<dbReference type="Gene3D" id="3.40.50.300">
    <property type="entry name" value="P-loop containing nucleotide triphosphate hydrolases"/>
    <property type="match status" value="1"/>
</dbReference>
<dbReference type="InterPro" id="IPR017871">
    <property type="entry name" value="ABC_transporter-like_CS"/>
</dbReference>
<proteinExistence type="predicted"/>
<dbReference type="InterPro" id="IPR027417">
    <property type="entry name" value="P-loop_NTPase"/>
</dbReference>
<dbReference type="PANTHER" id="PTHR43394:SF1">
    <property type="entry name" value="ATP-BINDING CASSETTE SUB-FAMILY B MEMBER 10, MITOCHONDRIAL"/>
    <property type="match status" value="1"/>
</dbReference>
<keyword evidence="4" id="KW-0067">ATP-binding</keyword>
<dbReference type="SMART" id="SM00382">
    <property type="entry name" value="AAA"/>
    <property type="match status" value="1"/>
</dbReference>
<keyword evidence="5 7" id="KW-1133">Transmembrane helix</keyword>
<evidence type="ECO:0000256" key="2">
    <source>
        <dbReference type="ARBA" id="ARBA00022692"/>
    </source>
</evidence>
<protein>
    <submittedName>
        <fullName evidence="10">ABC transporter permease</fullName>
    </submittedName>
</protein>
<dbReference type="PROSITE" id="PS00211">
    <property type="entry name" value="ABC_TRANSPORTER_1"/>
    <property type="match status" value="1"/>
</dbReference>
<evidence type="ECO:0000256" key="4">
    <source>
        <dbReference type="ARBA" id="ARBA00022840"/>
    </source>
</evidence>
<dbReference type="InterPro" id="IPR003439">
    <property type="entry name" value="ABC_transporter-like_ATP-bd"/>
</dbReference>
<evidence type="ECO:0000313" key="11">
    <source>
        <dbReference type="Proteomes" id="UP000654345"/>
    </source>
</evidence>